<dbReference type="PANTHER" id="PTHR43884:SF25">
    <property type="entry name" value="ACYL-COA DEHYDROGENASE YDBM-RELATED"/>
    <property type="match status" value="1"/>
</dbReference>
<dbReference type="Proteomes" id="UP001220509">
    <property type="component" value="Chromosome"/>
</dbReference>
<dbReference type="InterPro" id="IPR046373">
    <property type="entry name" value="Acyl-CoA_Oxase/DH_mid-dom_sf"/>
</dbReference>
<dbReference type="InterPro" id="IPR013786">
    <property type="entry name" value="AcylCoA_DH/ox_N"/>
</dbReference>
<dbReference type="RefSeq" id="WP_273615090.1">
    <property type="nucleotide sequence ID" value="NZ_CP117416.1"/>
</dbReference>
<dbReference type="Gene3D" id="1.10.540.10">
    <property type="entry name" value="Acyl-CoA dehydrogenase/oxidase, N-terminal domain"/>
    <property type="match status" value="1"/>
</dbReference>
<dbReference type="Pfam" id="PF02771">
    <property type="entry name" value="Acyl-CoA_dh_N"/>
    <property type="match status" value="1"/>
</dbReference>
<feature type="domain" description="Acyl-CoA dehydrogenase/oxidase N-terminal" evidence="5">
    <location>
        <begin position="10"/>
        <end position="94"/>
    </location>
</feature>
<dbReference type="KEGG" id="pka:PQ456_04660"/>
<keyword evidence="8" id="KW-1185">Reference proteome</keyword>
<feature type="domain" description="Acyl-CoA dehydrogenase C-terminal" evidence="6">
    <location>
        <begin position="253"/>
        <end position="381"/>
    </location>
</feature>
<accession>A0AAX3M4N9</accession>
<protein>
    <submittedName>
        <fullName evidence="7">Acyl-CoA/acyl-ACP dehydrogenase</fullName>
    </submittedName>
</protein>
<dbReference type="Gene3D" id="1.20.140.10">
    <property type="entry name" value="Butyryl-CoA Dehydrogenase, subunit A, domain 3"/>
    <property type="match status" value="1"/>
</dbReference>
<organism evidence="7 8">
    <name type="scientific">Paenibacillus kyungheensis</name>
    <dbReference type="NCBI Taxonomy" id="1452732"/>
    <lineage>
        <taxon>Bacteria</taxon>
        <taxon>Bacillati</taxon>
        <taxon>Bacillota</taxon>
        <taxon>Bacilli</taxon>
        <taxon>Bacillales</taxon>
        <taxon>Paenibacillaceae</taxon>
        <taxon>Paenibacillus</taxon>
    </lineage>
</organism>
<reference evidence="7 8" key="1">
    <citation type="submission" date="2023-02" db="EMBL/GenBank/DDBJ databases">
        <title>Genome sequence of Paenibacillus kyungheensis KACC 18744.</title>
        <authorList>
            <person name="Kim S."/>
            <person name="Heo J."/>
            <person name="Kwon S.-W."/>
        </authorList>
    </citation>
    <scope>NUCLEOTIDE SEQUENCE [LARGE SCALE GENOMIC DNA]</scope>
    <source>
        <strain evidence="7 8">KACC 18744</strain>
    </source>
</reference>
<dbReference type="InterPro" id="IPR013107">
    <property type="entry name" value="Acyl-CoA_DH_C"/>
</dbReference>
<dbReference type="Pfam" id="PF08028">
    <property type="entry name" value="Acyl-CoA_dh_2"/>
    <property type="match status" value="1"/>
</dbReference>
<evidence type="ECO:0000256" key="1">
    <source>
        <dbReference type="ARBA" id="ARBA00022630"/>
    </source>
</evidence>
<dbReference type="PANTHER" id="PTHR43884">
    <property type="entry name" value="ACYL-COA DEHYDROGENASE"/>
    <property type="match status" value="1"/>
</dbReference>
<gene>
    <name evidence="7" type="ORF">PQ456_04660</name>
</gene>
<evidence type="ECO:0000313" key="7">
    <source>
        <dbReference type="EMBL" id="WCT56821.1"/>
    </source>
</evidence>
<evidence type="ECO:0000313" key="8">
    <source>
        <dbReference type="Proteomes" id="UP001220509"/>
    </source>
</evidence>
<evidence type="ECO:0000259" key="5">
    <source>
        <dbReference type="Pfam" id="PF02771"/>
    </source>
</evidence>
<dbReference type="AlphaFoldDB" id="A0AAX3M4N9"/>
<dbReference type="CDD" id="cd00567">
    <property type="entry name" value="ACAD"/>
    <property type="match status" value="1"/>
</dbReference>
<dbReference type="SUPFAM" id="SSF47203">
    <property type="entry name" value="Acyl-CoA dehydrogenase C-terminal domain-like"/>
    <property type="match status" value="1"/>
</dbReference>
<name>A0AAX3M4N9_9BACL</name>
<feature type="region of interest" description="Disordered" evidence="3">
    <location>
        <begin position="129"/>
        <end position="149"/>
    </location>
</feature>
<evidence type="ECO:0000259" key="6">
    <source>
        <dbReference type="Pfam" id="PF08028"/>
    </source>
</evidence>
<dbReference type="Pfam" id="PF02770">
    <property type="entry name" value="Acyl-CoA_dh_M"/>
    <property type="match status" value="1"/>
</dbReference>
<dbReference type="EMBL" id="CP117416">
    <property type="protein sequence ID" value="WCT56821.1"/>
    <property type="molecule type" value="Genomic_DNA"/>
</dbReference>
<dbReference type="GO" id="GO:0003995">
    <property type="term" value="F:acyl-CoA dehydrogenase activity"/>
    <property type="evidence" value="ECO:0007669"/>
    <property type="project" value="TreeGrafter"/>
</dbReference>
<feature type="domain" description="Acyl-CoA oxidase/dehydrogenase middle" evidence="4">
    <location>
        <begin position="130"/>
        <end position="220"/>
    </location>
</feature>
<evidence type="ECO:0000256" key="2">
    <source>
        <dbReference type="ARBA" id="ARBA00023002"/>
    </source>
</evidence>
<dbReference type="GO" id="GO:0050660">
    <property type="term" value="F:flavin adenine dinucleotide binding"/>
    <property type="evidence" value="ECO:0007669"/>
    <property type="project" value="InterPro"/>
</dbReference>
<keyword evidence="2" id="KW-0560">Oxidoreductase</keyword>
<dbReference type="PIRSF" id="PIRSF016578">
    <property type="entry name" value="HsaA"/>
    <property type="match status" value="1"/>
</dbReference>
<dbReference type="InterPro" id="IPR006091">
    <property type="entry name" value="Acyl-CoA_Oxase/DH_mid-dom"/>
</dbReference>
<dbReference type="Gene3D" id="2.40.110.10">
    <property type="entry name" value="Butyryl-CoA Dehydrogenase, subunit A, domain 2"/>
    <property type="match status" value="1"/>
</dbReference>
<keyword evidence="1" id="KW-0285">Flavoprotein</keyword>
<dbReference type="InterPro" id="IPR009100">
    <property type="entry name" value="AcylCoA_DH/oxidase_NM_dom_sf"/>
</dbReference>
<evidence type="ECO:0000259" key="4">
    <source>
        <dbReference type="Pfam" id="PF02770"/>
    </source>
</evidence>
<evidence type="ECO:0000256" key="3">
    <source>
        <dbReference type="SAM" id="MobiDB-lite"/>
    </source>
</evidence>
<dbReference type="SUPFAM" id="SSF56645">
    <property type="entry name" value="Acyl-CoA dehydrogenase NM domain-like"/>
    <property type="match status" value="1"/>
</dbReference>
<sequence>MNIQNYFAVTAEQQELVQWIGEIADRYADGAVEADEQNHLNAELIQALKDAEYHTFSVPQEYGGKGISLNDFLLCQERIAQVDAPTAIAIGWHHISMFNLAQSRTWDEDVFADLCRDVVEHGALINRADSEAATGSPSRGGRPQTKATLSGDQYVLNGRKSFTTMSPMLDYFLISATIEPDNKVADFLIPRHVEGVSIDPVWDMVGMRGTASHNLVLENVTLPSKACVGIRPNVNPDQPRKWELSAYMMNIPASYLGIAIAARQHAINFASTYQPNSVNEPIIHLPHIQQKLGQLELELTTARHFMYAVANRWDMEQQNRLSAGKGSSSDYQNWNSPDIAAVKTVAIQAAISVTDQAMRIVGAHSLAMSHPLQRLYRDVRFGLHNPPMDDVTITQLAQRAIRSQGTKEIATK</sequence>
<dbReference type="InterPro" id="IPR036250">
    <property type="entry name" value="AcylCo_DH-like_C"/>
</dbReference>
<dbReference type="InterPro" id="IPR037069">
    <property type="entry name" value="AcylCoA_DH/ox_N_sf"/>
</dbReference>
<proteinExistence type="predicted"/>